<sequence>MAWDVRAYRKSVAGTMSAFMMHKVCSMCAYALCACVVLDMMTTLL</sequence>
<dbReference type="PaxDb" id="882-DVU_2301"/>
<accession>Q729P9</accession>
<evidence type="ECO:0000313" key="2">
    <source>
        <dbReference type="EMBL" id="AAS96774.1"/>
    </source>
</evidence>
<keyword evidence="1" id="KW-1133">Transmembrane helix</keyword>
<dbReference type="HOGENOM" id="CLU_3199019_0_0_7"/>
<organism evidence="2 3">
    <name type="scientific">Nitratidesulfovibrio vulgaris (strain ATCC 29579 / DSM 644 / CCUG 34227 / NCIMB 8303 / VKM B-1760 / Hildenborough)</name>
    <name type="common">Desulfovibrio vulgaris</name>
    <dbReference type="NCBI Taxonomy" id="882"/>
    <lineage>
        <taxon>Bacteria</taxon>
        <taxon>Pseudomonadati</taxon>
        <taxon>Thermodesulfobacteriota</taxon>
        <taxon>Desulfovibrionia</taxon>
        <taxon>Desulfovibrionales</taxon>
        <taxon>Desulfovibrionaceae</taxon>
        <taxon>Nitratidesulfovibrio</taxon>
    </lineage>
</organism>
<dbReference type="EnsemblBacteria" id="AAS96774">
    <property type="protein sequence ID" value="AAS96774"/>
    <property type="gene ID" value="DVU_2301"/>
</dbReference>
<dbReference type="EMBL" id="AE017285">
    <property type="protein sequence ID" value="AAS96774.1"/>
    <property type="molecule type" value="Genomic_DNA"/>
</dbReference>
<keyword evidence="1" id="KW-0472">Membrane</keyword>
<proteinExistence type="predicted"/>
<evidence type="ECO:0000256" key="1">
    <source>
        <dbReference type="SAM" id="Phobius"/>
    </source>
</evidence>
<gene>
    <name evidence="2" type="ordered locus">DVU_2301</name>
</gene>
<protein>
    <submittedName>
        <fullName evidence="2">Lipoprotein, putative</fullName>
    </submittedName>
</protein>
<dbReference type="STRING" id="882.DVU_2301"/>
<name>Q729P9_NITV2</name>
<keyword evidence="3" id="KW-1185">Reference proteome</keyword>
<feature type="transmembrane region" description="Helical" evidence="1">
    <location>
        <begin position="20"/>
        <end position="41"/>
    </location>
</feature>
<evidence type="ECO:0000313" key="3">
    <source>
        <dbReference type="Proteomes" id="UP000002194"/>
    </source>
</evidence>
<keyword evidence="2" id="KW-0449">Lipoprotein</keyword>
<dbReference type="Proteomes" id="UP000002194">
    <property type="component" value="Chromosome"/>
</dbReference>
<keyword evidence="1" id="KW-0812">Transmembrane</keyword>
<dbReference type="KEGG" id="dvu:DVU_2301"/>
<dbReference type="PROSITE" id="PS51257">
    <property type="entry name" value="PROKAR_LIPOPROTEIN"/>
    <property type="match status" value="1"/>
</dbReference>
<dbReference type="AlphaFoldDB" id="Q729P9"/>
<reference evidence="2 3" key="1">
    <citation type="journal article" date="2004" name="Nat. Biotechnol.">
        <title>The genome sequence of the anaerobic, sulfate-reducing bacterium Desulfovibrio vulgaris Hildenborough.</title>
        <authorList>
            <person name="Heidelberg J.F."/>
            <person name="Seshadri R."/>
            <person name="Haveman S.A."/>
            <person name="Hemme C.L."/>
            <person name="Paulsen I.T."/>
            <person name="Kolonay J.F."/>
            <person name="Eisen J.A."/>
            <person name="Ward N."/>
            <person name="Methe B."/>
            <person name="Brinkac L.M."/>
            <person name="Daugherty S.C."/>
            <person name="Deboy R.T."/>
            <person name="Dodson R.J."/>
            <person name="Durkin A.S."/>
            <person name="Madupu R."/>
            <person name="Nelson W.C."/>
            <person name="Sullivan S.A."/>
            <person name="Fouts D."/>
            <person name="Haft D.H."/>
            <person name="Selengut J."/>
            <person name="Peterson J.D."/>
            <person name="Davidsen T.M."/>
            <person name="Zafar N."/>
            <person name="Zhou L."/>
            <person name="Radune D."/>
            <person name="Dimitrov G."/>
            <person name="Hance M."/>
            <person name="Tran K."/>
            <person name="Khouri H."/>
            <person name="Gill J."/>
            <person name="Utterback T.R."/>
            <person name="Feldblyum T.V."/>
            <person name="Wall J.D."/>
            <person name="Voordouw G."/>
            <person name="Fraser C.M."/>
        </authorList>
    </citation>
    <scope>NUCLEOTIDE SEQUENCE [LARGE SCALE GENOMIC DNA]</scope>
    <source>
        <strain evidence="3">ATCC 29579 / DSM 644 / NCIMB 8303 / VKM B-1760 / Hildenborough</strain>
    </source>
</reference>